<dbReference type="Gene3D" id="3.40.50.410">
    <property type="entry name" value="von Willebrand factor, type A domain"/>
    <property type="match status" value="1"/>
</dbReference>
<dbReference type="Proteomes" id="UP000249949">
    <property type="component" value="Chromosome"/>
</dbReference>
<name>A0A2Z2HKE7_9ARCH</name>
<feature type="domain" description="DUF58" evidence="1">
    <location>
        <begin position="43"/>
        <end position="249"/>
    </location>
</feature>
<dbReference type="KEGG" id="nct:NMSP_0899"/>
<accession>A0A2Z2HKE7</accession>
<dbReference type="PANTHER" id="PTHR33608:SF6">
    <property type="entry name" value="BLL2464 PROTEIN"/>
    <property type="match status" value="1"/>
</dbReference>
<dbReference type="PANTHER" id="PTHR33608">
    <property type="entry name" value="BLL2464 PROTEIN"/>
    <property type="match status" value="1"/>
</dbReference>
<dbReference type="AlphaFoldDB" id="A0A2Z2HKE7"/>
<dbReference type="InterPro" id="IPR036465">
    <property type="entry name" value="vWFA_dom_sf"/>
</dbReference>
<sequence length="292" mass="33896">MSKISELLGQIKNLQIQTKNLVEGIESGAYNSKFRGGGIEFSEVREYIPGDDVKRIDWNVSARHNSLFVKEFVEENELNIYLIVDLSASNNFGFKKSKLDLSFEVVVSLVFLALKNNDRLGLGIFTDQLEKFIPSKKGKRQLLRIIKELIEYQPKSKETNILKSLSTLKNKLKRKSVIYIISDFISDSYEKPLKILKLHHEVILINISDINEMKIPDIGYAYIEDSETEEQILVNTSSKIFQKQYSKIMNQKIIENQNSMKKIGVDIINLNNEESFDITINKYFRNKWRMKN</sequence>
<evidence type="ECO:0000259" key="1">
    <source>
        <dbReference type="Pfam" id="PF01882"/>
    </source>
</evidence>
<keyword evidence="3" id="KW-1185">Reference proteome</keyword>
<gene>
    <name evidence="2" type="ORF">NMSP_0899</name>
</gene>
<dbReference type="GeneID" id="32901360"/>
<evidence type="ECO:0000313" key="2">
    <source>
        <dbReference type="EMBL" id="ARS64518.1"/>
    </source>
</evidence>
<proteinExistence type="predicted"/>
<dbReference type="Pfam" id="PF01882">
    <property type="entry name" value="DUF58"/>
    <property type="match status" value="1"/>
</dbReference>
<dbReference type="InterPro" id="IPR002881">
    <property type="entry name" value="DUF58"/>
</dbReference>
<protein>
    <recommendedName>
        <fullName evidence="1">DUF58 domain-containing protein</fullName>
    </recommendedName>
</protein>
<reference evidence="2 3" key="1">
    <citation type="journal article" date="2017" name="Environ. Microbiol.">
        <title>Genome and epigenome of a novel marine Thaumarchaeota strain suggest viral infection, phosphorothioation DNA modification and multiple restriction systems.</title>
        <authorList>
            <person name="Ahlgren N.A."/>
            <person name="Chen Y."/>
            <person name="Needham D.M."/>
            <person name="Parada A.E."/>
            <person name="Sachdeva R."/>
            <person name="Trinh V."/>
            <person name="Chen T."/>
            <person name="Fuhrman J.A."/>
        </authorList>
    </citation>
    <scope>NUCLEOTIDE SEQUENCE [LARGE SCALE GENOMIC DNA]</scope>
    <source>
        <strain evidence="2 3">SPOT01</strain>
    </source>
</reference>
<dbReference type="EMBL" id="CP021324">
    <property type="protein sequence ID" value="ARS64518.1"/>
    <property type="molecule type" value="Genomic_DNA"/>
</dbReference>
<organism evidence="2 3">
    <name type="scientific">Candidatus Nitrosomarinus catalinensis</name>
    <dbReference type="NCBI Taxonomy" id="1898749"/>
    <lineage>
        <taxon>Archaea</taxon>
        <taxon>Nitrososphaerota</taxon>
        <taxon>Nitrososphaeria</taxon>
        <taxon>Nitrosopumilales</taxon>
        <taxon>Nitrosopumilaceae</taxon>
        <taxon>Candidatus Nitrosomarinus</taxon>
    </lineage>
</organism>
<dbReference type="SUPFAM" id="SSF53300">
    <property type="entry name" value="vWA-like"/>
    <property type="match status" value="1"/>
</dbReference>
<dbReference type="OrthoDB" id="3263at2157"/>
<dbReference type="RefSeq" id="WP_086907607.1">
    <property type="nucleotide sequence ID" value="NZ_CP021324.1"/>
</dbReference>
<evidence type="ECO:0000313" key="3">
    <source>
        <dbReference type="Proteomes" id="UP000249949"/>
    </source>
</evidence>